<dbReference type="Gene3D" id="3.90.320.10">
    <property type="match status" value="1"/>
</dbReference>
<reference evidence="1 2" key="1">
    <citation type="submission" date="2018-07" db="EMBL/GenBank/DDBJ databases">
        <title>Genome analysis of Larkinella rosea.</title>
        <authorList>
            <person name="Zhou Z."/>
            <person name="Wang G."/>
        </authorList>
    </citation>
    <scope>NUCLEOTIDE SEQUENCE [LARGE SCALE GENOMIC DNA]</scope>
    <source>
        <strain evidence="2">zzj9</strain>
    </source>
</reference>
<evidence type="ECO:0000313" key="2">
    <source>
        <dbReference type="Proteomes" id="UP000253383"/>
    </source>
</evidence>
<evidence type="ECO:0000313" key="1">
    <source>
        <dbReference type="EMBL" id="RCR69712.1"/>
    </source>
</evidence>
<comment type="caution">
    <text evidence="1">The sequence shown here is derived from an EMBL/GenBank/DDBJ whole genome shotgun (WGS) entry which is preliminary data.</text>
</comment>
<dbReference type="InterPro" id="IPR011604">
    <property type="entry name" value="PDDEXK-like_dom_sf"/>
</dbReference>
<accession>A0A368JQF5</accession>
<keyword evidence="2" id="KW-1185">Reference proteome</keyword>
<dbReference type="Proteomes" id="UP000253383">
    <property type="component" value="Unassembled WGS sequence"/>
</dbReference>
<dbReference type="EMBL" id="QOWE01000007">
    <property type="protein sequence ID" value="RCR69712.1"/>
    <property type="molecule type" value="Genomic_DNA"/>
</dbReference>
<dbReference type="RefSeq" id="WP_114405906.1">
    <property type="nucleotide sequence ID" value="NZ_QOWE01000007.1"/>
</dbReference>
<protein>
    <recommendedName>
        <fullName evidence="3">PD-(D/E)XK endonuclease-like domain-containing protein</fullName>
    </recommendedName>
</protein>
<sequence length="346" mass="41476">MKYSHKQLIFAKYLMERIGFKDEDKILDYLEHLELLYGKWVDYTNHGDWNFTVSDCIQMLLDEVKIKSEKKSIEKKSIEKKDLKNHTYTATDLSNFVFCPISYVIQKSFKITNPSGQEYTETGRQLHEQLRLINKKIPVGVHEKDTMTHEVYNDEIIRKIRKSEIIFCGHGSENIYFSNPEEKYSGQPDYIFKDDEGTYFVVEEKFIYINSERKRDFHLNHLAQLYSYIKYINQYKIKYGYLIYWYYNFPNNHLPMVMSVKIRKTEENIRSSDFLDQVFIDLKKLDDGDNEIFDVNTLNMKKCAGCVVNKYCNHKTGVYNDYTLPYNTNYIQLHYPKFPEELKKNR</sequence>
<proteinExistence type="predicted"/>
<gene>
    <name evidence="1" type="ORF">DUE52_10220</name>
</gene>
<dbReference type="AlphaFoldDB" id="A0A368JQF5"/>
<organism evidence="1 2">
    <name type="scientific">Larkinella punicea</name>
    <dbReference type="NCBI Taxonomy" id="2315727"/>
    <lineage>
        <taxon>Bacteria</taxon>
        <taxon>Pseudomonadati</taxon>
        <taxon>Bacteroidota</taxon>
        <taxon>Cytophagia</taxon>
        <taxon>Cytophagales</taxon>
        <taxon>Spirosomataceae</taxon>
        <taxon>Larkinella</taxon>
    </lineage>
</organism>
<name>A0A368JQF5_9BACT</name>
<evidence type="ECO:0008006" key="3">
    <source>
        <dbReference type="Google" id="ProtNLM"/>
    </source>
</evidence>
<dbReference type="OrthoDB" id="1492623at2"/>